<dbReference type="PANTHER" id="PTHR11060:SF0">
    <property type="entry name" value="PROTEIN MEMO1"/>
    <property type="match status" value="1"/>
</dbReference>
<dbReference type="Pfam" id="PF01875">
    <property type="entry name" value="Memo"/>
    <property type="match status" value="1"/>
</dbReference>
<dbReference type="PANTHER" id="PTHR11060">
    <property type="entry name" value="PROTEIN MEMO1"/>
    <property type="match status" value="1"/>
</dbReference>
<accession>A0AAJ6YEZ5</accession>
<dbReference type="NCBIfam" id="TIGR04336">
    <property type="entry name" value="AmmeMemoSam_B"/>
    <property type="match status" value="1"/>
</dbReference>
<gene>
    <name evidence="3" type="primary">LOC105361368</name>
</gene>
<dbReference type="Gene3D" id="3.40.830.10">
    <property type="entry name" value="LigB-like"/>
    <property type="match status" value="1"/>
</dbReference>
<dbReference type="AlphaFoldDB" id="A0AAJ6YEZ5"/>
<dbReference type="KEGG" id="csol:105361368"/>
<dbReference type="GeneID" id="105361368"/>
<proteinExistence type="inferred from homology"/>
<evidence type="ECO:0000256" key="1">
    <source>
        <dbReference type="ARBA" id="ARBA00006315"/>
    </source>
</evidence>
<keyword evidence="2" id="KW-1185">Reference proteome</keyword>
<protein>
    <submittedName>
        <fullName evidence="3">Protein MEMO1 isoform X1</fullName>
    </submittedName>
</protein>
<name>A0AAJ6YEZ5_9HYME</name>
<dbReference type="InterPro" id="IPR002737">
    <property type="entry name" value="MEMO1_fam"/>
</dbReference>
<comment type="similarity">
    <text evidence="1">Belongs to the MEMO1 family.</text>
</comment>
<evidence type="ECO:0000313" key="3">
    <source>
        <dbReference type="RefSeq" id="XP_011496824.1"/>
    </source>
</evidence>
<dbReference type="HAMAP" id="MF_00055">
    <property type="entry name" value="MEMO1"/>
    <property type="match status" value="1"/>
</dbReference>
<dbReference type="Proteomes" id="UP000695007">
    <property type="component" value="Unplaced"/>
</dbReference>
<sequence length="298" mass="33795">MFRKMPPRRASHSGSWYTKNAFDLNKELGDWLNAADLSHGPARAIISPHAGYSYCGACAAYAYRQISPVAVRKIFILGPSHHGASRCSLTLATTYKTPLYDLKIDAQVCQELIYTEKFNWLSMDKDEEEHSIEMQLPYIAKVMEGYQDSFTIIPILIGSLTPAEEAEYGKILAPYMANPQNLFVISSDFCHWGQRFRYTYYDKSYGPIYNSIKNLDQMGMDIIEKLTPSLFTEYLKKYENTICGRHPIGILLQTIQSIKNSGNAQRMTLKFLKYAQSSQCNNMNDSSVSYASASLVIE</sequence>
<organism evidence="2 3">
    <name type="scientific">Ceratosolen solmsi marchali</name>
    <dbReference type="NCBI Taxonomy" id="326594"/>
    <lineage>
        <taxon>Eukaryota</taxon>
        <taxon>Metazoa</taxon>
        <taxon>Ecdysozoa</taxon>
        <taxon>Arthropoda</taxon>
        <taxon>Hexapoda</taxon>
        <taxon>Insecta</taxon>
        <taxon>Pterygota</taxon>
        <taxon>Neoptera</taxon>
        <taxon>Endopterygota</taxon>
        <taxon>Hymenoptera</taxon>
        <taxon>Apocrita</taxon>
        <taxon>Proctotrupomorpha</taxon>
        <taxon>Chalcidoidea</taxon>
        <taxon>Agaonidae</taxon>
        <taxon>Agaoninae</taxon>
        <taxon>Ceratosolen</taxon>
    </lineage>
</organism>
<dbReference type="CDD" id="cd07361">
    <property type="entry name" value="MEMO_like"/>
    <property type="match status" value="1"/>
</dbReference>
<evidence type="ECO:0000313" key="2">
    <source>
        <dbReference type="Proteomes" id="UP000695007"/>
    </source>
</evidence>
<dbReference type="RefSeq" id="XP_011496824.1">
    <property type="nucleotide sequence ID" value="XM_011498522.1"/>
</dbReference>
<reference evidence="3" key="1">
    <citation type="submission" date="2025-08" db="UniProtKB">
        <authorList>
            <consortium name="RefSeq"/>
        </authorList>
    </citation>
    <scope>IDENTIFICATION</scope>
</reference>